<feature type="region of interest" description="Disordered" evidence="2">
    <location>
        <begin position="492"/>
        <end position="535"/>
    </location>
</feature>
<dbReference type="NCBIfam" id="TIGR04126">
    <property type="entry name" value="PGF_CTERM"/>
    <property type="match status" value="1"/>
</dbReference>
<dbReference type="RefSeq" id="WP_267647804.1">
    <property type="nucleotide sequence ID" value="NZ_JANHGR010000002.1"/>
</dbReference>
<proteinExistence type="predicted"/>
<evidence type="ECO:0000313" key="6">
    <source>
        <dbReference type="Proteomes" id="UP001597139"/>
    </source>
</evidence>
<reference evidence="5 6" key="1">
    <citation type="journal article" date="2019" name="Int. J. Syst. Evol. Microbiol.">
        <title>The Global Catalogue of Microorganisms (GCM) 10K type strain sequencing project: providing services to taxonomists for standard genome sequencing and annotation.</title>
        <authorList>
            <consortium name="The Broad Institute Genomics Platform"/>
            <consortium name="The Broad Institute Genome Sequencing Center for Infectious Disease"/>
            <person name="Wu L."/>
            <person name="Ma J."/>
        </authorList>
    </citation>
    <scope>NUCLEOTIDE SEQUENCE [LARGE SCALE GENOMIC DNA]</scope>
    <source>
        <strain evidence="5 6">CGMCC 1.12859</strain>
    </source>
</reference>
<dbReference type="NCBIfam" id="NF038145">
    <property type="entry name" value="Hvo_1808_fam"/>
    <property type="match status" value="1"/>
</dbReference>
<keyword evidence="3" id="KW-1133">Transmembrane helix</keyword>
<organism evidence="5 6">
    <name type="scientific">Halolamina litorea</name>
    <dbReference type="NCBI Taxonomy" id="1515593"/>
    <lineage>
        <taxon>Archaea</taxon>
        <taxon>Methanobacteriati</taxon>
        <taxon>Methanobacteriota</taxon>
        <taxon>Stenosarchaea group</taxon>
        <taxon>Halobacteria</taxon>
        <taxon>Halobacteriales</taxon>
        <taxon>Haloferacaceae</taxon>
    </lineage>
</organism>
<feature type="domain" description="PGF-CTERM archaeal protein-sorting signal" evidence="4">
    <location>
        <begin position="538"/>
        <end position="559"/>
    </location>
</feature>
<accession>A0ABD6BVQ9</accession>
<keyword evidence="1" id="KW-0732">Signal</keyword>
<name>A0ABD6BVQ9_9EURY</name>
<evidence type="ECO:0000256" key="3">
    <source>
        <dbReference type="SAM" id="Phobius"/>
    </source>
</evidence>
<evidence type="ECO:0000256" key="1">
    <source>
        <dbReference type="ARBA" id="ARBA00022729"/>
    </source>
</evidence>
<dbReference type="GO" id="GO:0005886">
    <property type="term" value="C:plasma membrane"/>
    <property type="evidence" value="ECO:0007669"/>
    <property type="project" value="UniProtKB-SubCell"/>
</dbReference>
<feature type="compositionally biased region" description="Low complexity" evidence="2">
    <location>
        <begin position="501"/>
        <end position="535"/>
    </location>
</feature>
<dbReference type="GO" id="GO:0030115">
    <property type="term" value="C:S-layer"/>
    <property type="evidence" value="ECO:0007669"/>
    <property type="project" value="UniProtKB-SubCell"/>
</dbReference>
<dbReference type="EMBL" id="JBHUCZ010000010">
    <property type="protein sequence ID" value="MFD1568198.1"/>
    <property type="molecule type" value="Genomic_DNA"/>
</dbReference>
<dbReference type="AlphaFoldDB" id="A0ABD6BVQ9"/>
<dbReference type="InterPro" id="IPR047792">
    <property type="entry name" value="Hvo_1808-like"/>
</dbReference>
<comment type="caution">
    <text evidence="5">The sequence shown here is derived from an EMBL/GenBank/DDBJ whole genome shotgun (WGS) entry which is preliminary data.</text>
</comment>
<protein>
    <submittedName>
        <fullName evidence="5">Hvo_1808 family surface protein</fullName>
    </submittedName>
</protein>
<keyword evidence="3" id="KW-0472">Membrane</keyword>
<dbReference type="Proteomes" id="UP001597139">
    <property type="component" value="Unassembled WGS sequence"/>
</dbReference>
<gene>
    <name evidence="5" type="ORF">ACFSAU_11915</name>
</gene>
<sequence length="559" mass="59664">MRRASVVFLTAVVVLAGLSPVAAAAPGGADAVVEPAPVEATMQTADNESAPADPESDRLGWENGYWHNETIDVDQSDGLTEAELNATVSRSMARVEMIRGLEFDMDVPVRIITRSEFASSGNASYSDDFLTFDDTKFEALFLIGEDEDSIEVQDANRGASVGGYYSPAADSIVLVTDNESTLQVDELTLGHELVHAIQDQEFDLSTVTSQTRDGANANSGLIEGDANYVQQRYRERCAEGGEWADTCLSPSTNGSGGGATPPNMGVYFLNYQPYSDGPTFIGAQRAAGGWERVNSLYGDLPASAEQVIHPDRYRSDAPTEVELADEHGEGWERVTPESRLDYAEVGQSGVAAMFVYPLYAGGGDVQTYARNVVGPQTWLNYTESGEISQVDPLNYGFDAAAGWDGDRMHFYRNADGETGYVWRLVWDSPEEATEFRAAYEELLSYWGAEQVGTDTYRIDEDASAFADAFHVTVEGDTVTVVNAPTVDSLSAVRSSTDAQLSTPTATPSPAATDAAGTDTETPSTEGTGSDSATTTSAPGFSVVAALAGLLTVALLAGRR</sequence>
<evidence type="ECO:0000313" key="5">
    <source>
        <dbReference type="EMBL" id="MFD1568198.1"/>
    </source>
</evidence>
<keyword evidence="3" id="KW-0812">Transmembrane</keyword>
<dbReference type="InterPro" id="IPR026371">
    <property type="entry name" value="PGF_CTERM"/>
</dbReference>
<evidence type="ECO:0000259" key="4">
    <source>
        <dbReference type="Pfam" id="PF18204"/>
    </source>
</evidence>
<feature type="transmembrane region" description="Helical" evidence="3">
    <location>
        <begin position="539"/>
        <end position="557"/>
    </location>
</feature>
<evidence type="ECO:0000256" key="2">
    <source>
        <dbReference type="SAM" id="MobiDB-lite"/>
    </source>
</evidence>
<dbReference type="Pfam" id="PF18204">
    <property type="entry name" value="PGF-CTERM"/>
    <property type="match status" value="1"/>
</dbReference>
<keyword evidence="6" id="KW-1185">Reference proteome</keyword>